<dbReference type="InterPro" id="IPR011711">
    <property type="entry name" value="GntR_C"/>
</dbReference>
<dbReference type="PANTHER" id="PTHR43537">
    <property type="entry name" value="TRANSCRIPTIONAL REGULATOR, GNTR FAMILY"/>
    <property type="match status" value="1"/>
</dbReference>
<accession>A0ABY2J330</accession>
<dbReference type="InterPro" id="IPR036388">
    <property type="entry name" value="WH-like_DNA-bd_sf"/>
</dbReference>
<dbReference type="PROSITE" id="PS50949">
    <property type="entry name" value="HTH_GNTR"/>
    <property type="match status" value="1"/>
</dbReference>
<sequence>MLSDDVFEQLKALIMNSSIPPGARMNIEDLARQLQVSPTPVREALARLESEGLTVKLPLKGYRTTDLLNADEVRNQYELRLLLEVPSAKKAAHSMSIAHAESLREEMQSIGEPPTGSRYESYQTLTAHDTRFHQLILSFAGNDMVRQAVERTHCHLHIFRLTYGGPFGENTVAEHATIADALLKGDGAAAERAMHSHLVQSRDRVLAKLP</sequence>
<dbReference type="EMBL" id="SOGJ01000021">
    <property type="protein sequence ID" value="TFC98463.1"/>
    <property type="molecule type" value="Genomic_DNA"/>
</dbReference>
<dbReference type="SUPFAM" id="SSF46785">
    <property type="entry name" value="Winged helix' DNA-binding domain"/>
    <property type="match status" value="1"/>
</dbReference>
<dbReference type="Pfam" id="PF00392">
    <property type="entry name" value="GntR"/>
    <property type="match status" value="1"/>
</dbReference>
<dbReference type="InterPro" id="IPR000524">
    <property type="entry name" value="Tscrpt_reg_HTH_GntR"/>
</dbReference>
<feature type="domain" description="HTH gntR-type" evidence="4">
    <location>
        <begin position="1"/>
        <end position="67"/>
    </location>
</feature>
<evidence type="ECO:0000259" key="4">
    <source>
        <dbReference type="PROSITE" id="PS50949"/>
    </source>
</evidence>
<proteinExistence type="predicted"/>
<dbReference type="SMART" id="SM00895">
    <property type="entry name" value="FCD"/>
    <property type="match status" value="1"/>
</dbReference>
<keyword evidence="1" id="KW-0805">Transcription regulation</keyword>
<evidence type="ECO:0000313" key="6">
    <source>
        <dbReference type="Proteomes" id="UP000298355"/>
    </source>
</evidence>
<gene>
    <name evidence="5" type="ORF">E3O65_08245</name>
</gene>
<evidence type="ECO:0000256" key="1">
    <source>
        <dbReference type="ARBA" id="ARBA00023015"/>
    </source>
</evidence>
<protein>
    <submittedName>
        <fullName evidence="5">GntR family transcriptional regulator</fullName>
    </submittedName>
</protein>
<evidence type="ECO:0000256" key="2">
    <source>
        <dbReference type="ARBA" id="ARBA00023125"/>
    </source>
</evidence>
<dbReference type="PANTHER" id="PTHR43537:SF24">
    <property type="entry name" value="GLUCONATE OPERON TRANSCRIPTIONAL REPRESSOR"/>
    <property type="match status" value="1"/>
</dbReference>
<keyword evidence="6" id="KW-1185">Reference proteome</keyword>
<evidence type="ECO:0000256" key="3">
    <source>
        <dbReference type="ARBA" id="ARBA00023163"/>
    </source>
</evidence>
<evidence type="ECO:0000313" key="5">
    <source>
        <dbReference type="EMBL" id="TFC98463.1"/>
    </source>
</evidence>
<dbReference type="SMART" id="SM00345">
    <property type="entry name" value="HTH_GNTR"/>
    <property type="match status" value="1"/>
</dbReference>
<dbReference type="InterPro" id="IPR036390">
    <property type="entry name" value="WH_DNA-bd_sf"/>
</dbReference>
<dbReference type="SUPFAM" id="SSF48008">
    <property type="entry name" value="GntR ligand-binding domain-like"/>
    <property type="match status" value="1"/>
</dbReference>
<dbReference type="InterPro" id="IPR008920">
    <property type="entry name" value="TF_FadR/GntR_C"/>
</dbReference>
<dbReference type="CDD" id="cd07377">
    <property type="entry name" value="WHTH_GntR"/>
    <property type="match status" value="1"/>
</dbReference>
<dbReference type="Gene3D" id="1.10.10.10">
    <property type="entry name" value="Winged helix-like DNA-binding domain superfamily/Winged helix DNA-binding domain"/>
    <property type="match status" value="1"/>
</dbReference>
<comment type="caution">
    <text evidence="5">The sequence shown here is derived from an EMBL/GenBank/DDBJ whole genome shotgun (WGS) entry which is preliminary data.</text>
</comment>
<organism evidence="5 6">
    <name type="scientific">Cryobacterium breve</name>
    <dbReference type="NCBI Taxonomy" id="1259258"/>
    <lineage>
        <taxon>Bacteria</taxon>
        <taxon>Bacillati</taxon>
        <taxon>Actinomycetota</taxon>
        <taxon>Actinomycetes</taxon>
        <taxon>Micrococcales</taxon>
        <taxon>Microbacteriaceae</taxon>
        <taxon>Cryobacterium</taxon>
    </lineage>
</organism>
<dbReference type="Proteomes" id="UP000298355">
    <property type="component" value="Unassembled WGS sequence"/>
</dbReference>
<keyword evidence="3" id="KW-0804">Transcription</keyword>
<name>A0ABY2J330_9MICO</name>
<dbReference type="Pfam" id="PF07729">
    <property type="entry name" value="FCD"/>
    <property type="match status" value="1"/>
</dbReference>
<dbReference type="Gene3D" id="1.20.120.530">
    <property type="entry name" value="GntR ligand-binding domain-like"/>
    <property type="match status" value="1"/>
</dbReference>
<keyword evidence="2" id="KW-0238">DNA-binding</keyword>
<reference evidence="5 6" key="1">
    <citation type="submission" date="2019-03" db="EMBL/GenBank/DDBJ databases">
        <title>Genomics of glacier-inhabiting Cryobacterium strains.</title>
        <authorList>
            <person name="Liu Q."/>
            <person name="Xin Y.-H."/>
        </authorList>
    </citation>
    <scope>NUCLEOTIDE SEQUENCE [LARGE SCALE GENOMIC DNA]</scope>
    <source>
        <strain evidence="5 6">TMT4-23</strain>
    </source>
</reference>